<dbReference type="AlphaFoldDB" id="A0A8S1C1P3"/>
<feature type="region of interest" description="Disordered" evidence="1">
    <location>
        <begin position="64"/>
        <end position="89"/>
    </location>
</feature>
<comment type="caution">
    <text evidence="2">The sequence shown here is derived from an EMBL/GenBank/DDBJ whole genome shotgun (WGS) entry which is preliminary data.</text>
</comment>
<accession>A0A8S1C1P3</accession>
<reference evidence="2 3" key="1">
    <citation type="submission" date="2020-04" db="EMBL/GenBank/DDBJ databases">
        <authorList>
            <person name="Alioto T."/>
            <person name="Alioto T."/>
            <person name="Gomez Garrido J."/>
        </authorList>
    </citation>
    <scope>NUCLEOTIDE SEQUENCE [LARGE SCALE GENOMIC DNA]</scope>
</reference>
<keyword evidence="3" id="KW-1185">Reference proteome</keyword>
<evidence type="ECO:0000256" key="1">
    <source>
        <dbReference type="SAM" id="MobiDB-lite"/>
    </source>
</evidence>
<gene>
    <name evidence="2" type="ORF">CLODIP_2_CD01823</name>
</gene>
<name>A0A8S1C1P3_9INSE</name>
<feature type="region of interest" description="Disordered" evidence="1">
    <location>
        <begin position="1"/>
        <end position="47"/>
    </location>
</feature>
<dbReference type="EMBL" id="CADEPI010000007">
    <property type="protein sequence ID" value="CAB3362081.1"/>
    <property type="molecule type" value="Genomic_DNA"/>
</dbReference>
<protein>
    <submittedName>
        <fullName evidence="2">Uncharacterized protein</fullName>
    </submittedName>
</protein>
<sequence>MQYCGPDSQPDSRRRRRTVGCSLKKAPRRASESKRVSERVSGRAGGPARRIYQAAALLRQSRECSRTKRIHHRTSDQLSDIPLTTRNAD</sequence>
<evidence type="ECO:0000313" key="2">
    <source>
        <dbReference type="EMBL" id="CAB3362081.1"/>
    </source>
</evidence>
<organism evidence="2 3">
    <name type="scientific">Cloeon dipterum</name>
    <dbReference type="NCBI Taxonomy" id="197152"/>
    <lineage>
        <taxon>Eukaryota</taxon>
        <taxon>Metazoa</taxon>
        <taxon>Ecdysozoa</taxon>
        <taxon>Arthropoda</taxon>
        <taxon>Hexapoda</taxon>
        <taxon>Insecta</taxon>
        <taxon>Pterygota</taxon>
        <taxon>Palaeoptera</taxon>
        <taxon>Ephemeroptera</taxon>
        <taxon>Pisciforma</taxon>
        <taxon>Baetidae</taxon>
        <taxon>Cloeon</taxon>
    </lineage>
</organism>
<proteinExistence type="predicted"/>
<feature type="compositionally biased region" description="Polar residues" evidence="1">
    <location>
        <begin position="76"/>
        <end position="89"/>
    </location>
</feature>
<feature type="compositionally biased region" description="Basic and acidic residues" evidence="1">
    <location>
        <begin position="29"/>
        <end position="41"/>
    </location>
</feature>
<dbReference type="Proteomes" id="UP000494165">
    <property type="component" value="Unassembled WGS sequence"/>
</dbReference>
<evidence type="ECO:0000313" key="3">
    <source>
        <dbReference type="Proteomes" id="UP000494165"/>
    </source>
</evidence>